<proteinExistence type="inferred from homology"/>
<dbReference type="Gene3D" id="3.90.700.10">
    <property type="entry name" value="Succinate dehydrogenase/fumarate reductase flavoprotein, catalytic domain"/>
    <property type="match status" value="1"/>
</dbReference>
<accession>A0A290HBM2</accession>
<dbReference type="GO" id="GO:0034628">
    <property type="term" value="P:'de novo' NAD+ biosynthetic process from L-aspartate"/>
    <property type="evidence" value="ECO:0007669"/>
    <property type="project" value="TreeGrafter"/>
</dbReference>
<dbReference type="InterPro" id="IPR005288">
    <property type="entry name" value="NadB"/>
</dbReference>
<evidence type="ECO:0000313" key="15">
    <source>
        <dbReference type="Proteomes" id="UP000217349"/>
    </source>
</evidence>
<reference evidence="14" key="5">
    <citation type="submission" date="2020-08" db="EMBL/GenBank/DDBJ databases">
        <authorList>
            <person name="Yang Y."/>
            <person name="Huo L."/>
            <person name="Yan J."/>
        </authorList>
    </citation>
    <scope>NUCLEOTIDE SEQUENCE</scope>
    <source>
        <strain evidence="14">ACSDCE</strain>
    </source>
</reference>
<feature type="domain" description="FAD-dependent oxidoreductase 2 FAD-binding" evidence="12">
    <location>
        <begin position="6"/>
        <end position="372"/>
    </location>
</feature>
<dbReference type="InterPro" id="IPR027477">
    <property type="entry name" value="Succ_DH/fumarate_Rdtase_cat_sf"/>
</dbReference>
<evidence type="ECO:0000259" key="12">
    <source>
        <dbReference type="Pfam" id="PF00890"/>
    </source>
</evidence>
<gene>
    <name evidence="14" type="primary">nadB</name>
    <name evidence="14" type="ORF">FA584_10750</name>
    <name evidence="13" type="ORF">SJPD1_0710</name>
</gene>
<dbReference type="PANTHER" id="PTHR42716:SF2">
    <property type="entry name" value="L-ASPARTATE OXIDASE, CHLOROPLASTIC"/>
    <property type="match status" value="1"/>
</dbReference>
<dbReference type="KEGG" id="sulj:SJPD1_0710"/>
<comment type="pathway">
    <text evidence="2 11">Cofactor biosynthesis; NAD(+) biosynthesis; iminoaspartate from L-aspartate (oxidase route): step 1/1.</text>
</comment>
<reference evidence="13" key="3">
    <citation type="submission" date="2017-09" db="EMBL/GenBank/DDBJ databases">
        <authorList>
            <person name="Goris T."/>
        </authorList>
    </citation>
    <scope>NUCLEOTIDE SEQUENCE</scope>
    <source>
        <strain evidence="13">JPD-1</strain>
    </source>
</reference>
<organism evidence="13 15">
    <name type="scientific">Sulfurospirillum diekertiae</name>
    <dbReference type="NCBI Taxonomy" id="1854492"/>
    <lineage>
        <taxon>Bacteria</taxon>
        <taxon>Pseudomonadati</taxon>
        <taxon>Campylobacterota</taxon>
        <taxon>Epsilonproteobacteria</taxon>
        <taxon>Campylobacterales</taxon>
        <taxon>Sulfurospirillaceae</taxon>
        <taxon>Sulfurospirillum</taxon>
    </lineage>
</organism>
<evidence type="ECO:0000256" key="1">
    <source>
        <dbReference type="ARBA" id="ARBA00001974"/>
    </source>
</evidence>
<reference evidence="13" key="4">
    <citation type="journal article" date="2020" name="MicrobiologyOpen">
        <title>Tetrachloroethene respiration in Sulfurospirillum species is regulated by a two-component system as unraveled by comparative genomics, transcriptomics, and regulator binding studies.</title>
        <authorList>
            <person name="Esken J."/>
            <person name="Goris T."/>
            <person name="Gadkari J."/>
            <person name="Bischler T."/>
            <person name="Forstner K.U."/>
            <person name="Sharma C.M."/>
            <person name="Diekert G."/>
            <person name="Schubert T."/>
        </authorList>
    </citation>
    <scope>NUCLEOTIDE SEQUENCE</scope>
    <source>
        <strain evidence="13">JPD-1</strain>
    </source>
</reference>
<dbReference type="Gene3D" id="3.50.50.60">
    <property type="entry name" value="FAD/NAD(P)-binding domain"/>
    <property type="match status" value="1"/>
</dbReference>
<dbReference type="Proteomes" id="UP000217349">
    <property type="component" value="Chromosome"/>
</dbReference>
<keyword evidence="6 11" id="KW-0662">Pyridine nucleotide biosynthesis</keyword>
<keyword evidence="7 11" id="KW-0274">FAD</keyword>
<evidence type="ECO:0000256" key="7">
    <source>
        <dbReference type="ARBA" id="ARBA00022827"/>
    </source>
</evidence>
<comment type="function">
    <text evidence="11">Catalyzes the oxidation of L-aspartate to iminoaspartate.</text>
</comment>
<dbReference type="AlphaFoldDB" id="A0A290HBM2"/>
<dbReference type="SUPFAM" id="SSF46977">
    <property type="entry name" value="Succinate dehydrogenase/fumarate reductase flavoprotein C-terminal domain"/>
    <property type="match status" value="1"/>
</dbReference>
<accession>A0A6G9VVF5</accession>
<dbReference type="NCBIfam" id="TIGR00551">
    <property type="entry name" value="nadB"/>
    <property type="match status" value="1"/>
</dbReference>
<evidence type="ECO:0000256" key="3">
    <source>
        <dbReference type="ARBA" id="ARBA00008562"/>
    </source>
</evidence>
<dbReference type="PANTHER" id="PTHR42716">
    <property type="entry name" value="L-ASPARTATE OXIDASE"/>
    <property type="match status" value="1"/>
</dbReference>
<reference evidence="15" key="2">
    <citation type="submission" date="2017-09" db="EMBL/GenBank/DDBJ databases">
        <title>The complete genome of Sulfurospirillum sp. JPD-1.</title>
        <authorList>
            <person name="Goris T."/>
        </authorList>
    </citation>
    <scope>NUCLEOTIDE SEQUENCE [LARGE SCALE GENOMIC DNA]</scope>
    <source>
        <strain evidence="15">JPD-1</strain>
    </source>
</reference>
<name>A0A290HBM2_9BACT</name>
<evidence type="ECO:0000256" key="5">
    <source>
        <dbReference type="ARBA" id="ARBA00022630"/>
    </source>
</evidence>
<dbReference type="OrthoDB" id="9806724at2"/>
<dbReference type="Proteomes" id="UP000502831">
    <property type="component" value="Chromosome"/>
</dbReference>
<dbReference type="InterPro" id="IPR037099">
    <property type="entry name" value="Fum_R/Succ_DH_flav-like_C_sf"/>
</dbReference>
<evidence type="ECO:0000256" key="11">
    <source>
        <dbReference type="RuleBase" id="RU362049"/>
    </source>
</evidence>
<comment type="cofactor">
    <cofactor evidence="1 11">
        <name>FAD</name>
        <dbReference type="ChEBI" id="CHEBI:57692"/>
    </cofactor>
</comment>
<dbReference type="EMBL" id="CP023275">
    <property type="protein sequence ID" value="ATB68825.1"/>
    <property type="molecule type" value="Genomic_DNA"/>
</dbReference>
<dbReference type="Gene3D" id="1.20.58.100">
    <property type="entry name" value="Fumarate reductase/succinate dehydrogenase flavoprotein-like, C-terminal domain"/>
    <property type="match status" value="1"/>
</dbReference>
<evidence type="ECO:0000313" key="13">
    <source>
        <dbReference type="EMBL" id="ATB68825.1"/>
    </source>
</evidence>
<dbReference type="GO" id="GO:0008734">
    <property type="term" value="F:L-aspartate oxidase activity"/>
    <property type="evidence" value="ECO:0007669"/>
    <property type="project" value="UniProtKB-UniRule"/>
</dbReference>
<evidence type="ECO:0000256" key="10">
    <source>
        <dbReference type="NCBIfam" id="TIGR00551"/>
    </source>
</evidence>
<sequence length="489" mass="54363">MKTSYDVLIIGTGIAGLSTALALPRSLSVLIVSKDYAWECNTFYAQGGVAVAKDTADIPLHVKDTLGAGAGHCDPEAVNVLCSEGPIAIKRLINMGFHFDKDEDGNLLYTKEAAHSTNRILHAGGDATGRYIHLFLMQQLPFPILYNTQVTDLLIDEGVCYGARVFHADKIFNLYAKKVIIASGGVGSLYEYHTNARTISADMQGICLSHGIALADMEMMQFHPTAFVLGNSVRKQLLSESLRGEGAMVVDEDGRRFVFDYDPRGELAPRDVVSRAIFRYKQKTGKEVYLDLSAFTKEHFAQRFPSIYFNMTNIGYNVPEQRIPISPAFHYSMGGIKTDLRGNVLHVKDLYAVGECANTGVHGANRLASNSLLEGLVFSARVAEEIKQSIFEPKVQRTFSEVEEVLIHENDKVLKNELRHLMWYYAGILREPKNLEKAKKRVEEMLALSIGKLLRLRLLVSLEIITSALNRKESLGAHYLQQGNDLCES</sequence>
<dbReference type="FunFam" id="3.90.700.10:FF:000002">
    <property type="entry name" value="L-aspartate oxidase"/>
    <property type="match status" value="1"/>
</dbReference>
<dbReference type="InterPro" id="IPR036188">
    <property type="entry name" value="FAD/NAD-bd_sf"/>
</dbReference>
<evidence type="ECO:0000313" key="16">
    <source>
        <dbReference type="Proteomes" id="UP000502831"/>
    </source>
</evidence>
<keyword evidence="5 11" id="KW-0285">Flavoprotein</keyword>
<dbReference type="RefSeq" id="WP_096045984.1">
    <property type="nucleotide sequence ID" value="NZ_CP023275.1"/>
</dbReference>
<dbReference type="EC" id="1.4.3.16" evidence="4 10"/>
<dbReference type="SUPFAM" id="SSF51905">
    <property type="entry name" value="FAD/NAD(P)-binding domain"/>
    <property type="match status" value="1"/>
</dbReference>
<keyword evidence="8 11" id="KW-0560">Oxidoreductase</keyword>
<dbReference type="EMBL" id="CP039734">
    <property type="protein sequence ID" value="QIR76649.1"/>
    <property type="molecule type" value="Genomic_DNA"/>
</dbReference>
<dbReference type="SUPFAM" id="SSF56425">
    <property type="entry name" value="Succinate dehydrogenase/fumarate reductase flavoprotein, catalytic domain"/>
    <property type="match status" value="1"/>
</dbReference>
<comment type="catalytic activity">
    <reaction evidence="9">
        <text>L-aspartate + O2 = iminosuccinate + H2O2</text>
        <dbReference type="Rhea" id="RHEA:25876"/>
        <dbReference type="ChEBI" id="CHEBI:15379"/>
        <dbReference type="ChEBI" id="CHEBI:16240"/>
        <dbReference type="ChEBI" id="CHEBI:29991"/>
        <dbReference type="ChEBI" id="CHEBI:77875"/>
        <dbReference type="EC" id="1.4.3.16"/>
    </reaction>
    <physiologicalReaction direction="left-to-right" evidence="9">
        <dbReference type="Rhea" id="RHEA:25877"/>
    </physiologicalReaction>
</comment>
<reference evidence="14 16" key="1">
    <citation type="journal article" date="2017" name="Environ. Sci. Technol.">
        <title>Organohalide Respiration with Chlorinated Ethenes under Low pH Conditions.</title>
        <authorList>
            <person name="Yang Y."/>
            <person name="Capiro N.L."/>
            <person name="Marcet T.F."/>
            <person name="Yan J."/>
            <person name="Pennell K.D."/>
            <person name="Loffler F.E."/>
        </authorList>
    </citation>
    <scope>NUCLEOTIDE SEQUENCE [LARGE SCALE GENOMIC DNA]</scope>
    <source>
        <strain evidence="14 16">ACSDCE</strain>
    </source>
</reference>
<comment type="subcellular location">
    <subcellularLocation>
        <location evidence="11">Cytoplasm</location>
    </subcellularLocation>
</comment>
<evidence type="ECO:0000256" key="8">
    <source>
        <dbReference type="ARBA" id="ARBA00023002"/>
    </source>
</evidence>
<protein>
    <recommendedName>
        <fullName evidence="4 10">L-aspartate oxidase</fullName>
        <ecNumber evidence="4 10">1.4.3.16</ecNumber>
    </recommendedName>
</protein>
<evidence type="ECO:0000256" key="9">
    <source>
        <dbReference type="ARBA" id="ARBA00048305"/>
    </source>
</evidence>
<evidence type="ECO:0000256" key="6">
    <source>
        <dbReference type="ARBA" id="ARBA00022642"/>
    </source>
</evidence>
<comment type="similarity">
    <text evidence="3 11">Belongs to the FAD-dependent oxidoreductase 2 family. NadB subfamily.</text>
</comment>
<evidence type="ECO:0000313" key="14">
    <source>
        <dbReference type="EMBL" id="QIR76649.1"/>
    </source>
</evidence>
<evidence type="ECO:0000256" key="2">
    <source>
        <dbReference type="ARBA" id="ARBA00004950"/>
    </source>
</evidence>
<dbReference type="UniPathway" id="UPA00253">
    <property type="reaction ID" value="UER00326"/>
</dbReference>
<dbReference type="Pfam" id="PF00890">
    <property type="entry name" value="FAD_binding_2"/>
    <property type="match status" value="1"/>
</dbReference>
<evidence type="ECO:0000256" key="4">
    <source>
        <dbReference type="ARBA" id="ARBA00012173"/>
    </source>
</evidence>
<dbReference type="GO" id="GO:0005737">
    <property type="term" value="C:cytoplasm"/>
    <property type="evidence" value="ECO:0007669"/>
    <property type="project" value="UniProtKB-SubCell"/>
</dbReference>
<dbReference type="InterPro" id="IPR003953">
    <property type="entry name" value="FAD-dep_OxRdtase_2_FAD-bd"/>
</dbReference>